<dbReference type="PANTHER" id="PTHR10974:SF73">
    <property type="entry name" value="FI21235P1"/>
    <property type="match status" value="1"/>
</dbReference>
<dbReference type="CDD" id="cd16021">
    <property type="entry name" value="ALP_like"/>
    <property type="match status" value="1"/>
</dbReference>
<evidence type="ECO:0000313" key="2">
    <source>
        <dbReference type="Proteomes" id="UP000694888"/>
    </source>
</evidence>
<dbReference type="RefSeq" id="XP_035826213.1">
    <property type="nucleotide sequence ID" value="XM_035970320.1"/>
</dbReference>
<reference evidence="3" key="1">
    <citation type="submission" date="2025-08" db="UniProtKB">
        <authorList>
            <consortium name="RefSeq"/>
        </authorList>
    </citation>
    <scope>IDENTIFICATION</scope>
</reference>
<accession>A0ABM1VUX1</accession>
<dbReference type="SUPFAM" id="SSF53649">
    <property type="entry name" value="Alkaline phosphatase-like"/>
    <property type="match status" value="1"/>
</dbReference>
<keyword evidence="1" id="KW-0472">Membrane</keyword>
<keyword evidence="2" id="KW-1185">Reference proteome</keyword>
<gene>
    <name evidence="3" type="primary">LOC101862804</name>
</gene>
<dbReference type="Gene3D" id="3.40.720.10">
    <property type="entry name" value="Alkaline Phosphatase, subunit A"/>
    <property type="match status" value="1"/>
</dbReference>
<protein>
    <submittedName>
        <fullName evidence="3">Uncharacterized protein LOC101862804</fullName>
    </submittedName>
</protein>
<dbReference type="Pfam" id="PF02995">
    <property type="entry name" value="DUF229"/>
    <property type="match status" value="1"/>
</dbReference>
<dbReference type="GeneID" id="101862804"/>
<proteinExistence type="predicted"/>
<sequence length="670" mass="77173">MTGGIRPCLKVFFLVFIVWVGIVVCGFIFQSQLPSLEHTPMSNIAWKASSLFLYLSETSRVSNGTSQEECSFPNLDPFDPVIMPYVKRFPPISCEKGLASIVYLDRYFLKVNKTKLQQKFPGVKFGGCTYRNLYRKDNNDFEVVNGSESEMFSNKIKLTMRDENLLIGCFDSERKLISRSYMTVVQLKPDVEFRCEKDYRSHLENFQPRETLSVLMVGTDGMSKQNFVRSMPKTRNFLLKNLSALELRKYNKLGLNTFPNVMPLLTGKHYTEFADEWKWDEPLDKIDYAFLWNDFRRVGYRTAMLMDRVQVTAFHYQKKGWHKQFVDYNNRPVVEASEPDKLVRLPDSNCVGDVPEMAFIYDTWTQLTQLFNNTRNKPYFGYSFISRLTHDNQNRASAGDELYLNFLSDLHTKRVLNNTLLLFFSDHGERFGPIRATYNGIIEGRTPYMFLVFPPWFYQKYPGLTRALKTNQDRLTSHFDVHATLKDVVHFTGETRSRNSSRRGISLFGEIPKGRTCEQAGIPAEYCVCNKLAKADVSPTVVHQLAYEVVNHVISKTGEERKLCAKLSLESVISVLVVNENSLGKTNETKEKEEEGKVKKEKEEDVQVFQLSVKTKPGGALYEATVTLSKKKKVTVIGDISRLNMYRGQAECIEDSRKRPFCYCPSLVKP</sequence>
<dbReference type="Proteomes" id="UP000694888">
    <property type="component" value="Unplaced"/>
</dbReference>
<dbReference type="InterPro" id="IPR017850">
    <property type="entry name" value="Alkaline_phosphatase_core_sf"/>
</dbReference>
<evidence type="ECO:0000256" key="1">
    <source>
        <dbReference type="SAM" id="Phobius"/>
    </source>
</evidence>
<feature type="transmembrane region" description="Helical" evidence="1">
    <location>
        <begin position="12"/>
        <end position="29"/>
    </location>
</feature>
<organism evidence="2 3">
    <name type="scientific">Aplysia californica</name>
    <name type="common">California sea hare</name>
    <dbReference type="NCBI Taxonomy" id="6500"/>
    <lineage>
        <taxon>Eukaryota</taxon>
        <taxon>Metazoa</taxon>
        <taxon>Spiralia</taxon>
        <taxon>Lophotrochozoa</taxon>
        <taxon>Mollusca</taxon>
        <taxon>Gastropoda</taxon>
        <taxon>Heterobranchia</taxon>
        <taxon>Euthyneura</taxon>
        <taxon>Tectipleura</taxon>
        <taxon>Aplysiida</taxon>
        <taxon>Aplysioidea</taxon>
        <taxon>Aplysiidae</taxon>
        <taxon>Aplysia</taxon>
    </lineage>
</organism>
<keyword evidence="1" id="KW-0812">Transmembrane</keyword>
<dbReference type="InterPro" id="IPR004245">
    <property type="entry name" value="DUF229"/>
</dbReference>
<keyword evidence="1" id="KW-1133">Transmembrane helix</keyword>
<evidence type="ECO:0000313" key="3">
    <source>
        <dbReference type="RefSeq" id="XP_035826213.1"/>
    </source>
</evidence>
<dbReference type="PANTHER" id="PTHR10974">
    <property type="entry name" value="FI08016P-RELATED"/>
    <property type="match status" value="1"/>
</dbReference>
<name>A0ABM1VUX1_APLCA</name>